<dbReference type="EMBL" id="BAABHJ010000030">
    <property type="protein sequence ID" value="GAA4615691.1"/>
    <property type="molecule type" value="Genomic_DNA"/>
</dbReference>
<evidence type="ECO:0008006" key="5">
    <source>
        <dbReference type="Google" id="ProtNLM"/>
    </source>
</evidence>
<evidence type="ECO:0000256" key="2">
    <source>
        <dbReference type="SAM" id="MobiDB-lite"/>
    </source>
</evidence>
<accession>A0ABP8TW64</accession>
<protein>
    <recommendedName>
        <fullName evidence="5">Site-specific recombinase XerD</fullName>
    </recommendedName>
</protein>
<dbReference type="Gene3D" id="1.10.443.10">
    <property type="entry name" value="Intergrase catalytic core"/>
    <property type="match status" value="1"/>
</dbReference>
<dbReference type="InterPro" id="IPR013762">
    <property type="entry name" value="Integrase-like_cat_sf"/>
</dbReference>
<organism evidence="3 4">
    <name type="scientific">Actinoallomurus liliacearum</name>
    <dbReference type="NCBI Taxonomy" id="1080073"/>
    <lineage>
        <taxon>Bacteria</taxon>
        <taxon>Bacillati</taxon>
        <taxon>Actinomycetota</taxon>
        <taxon>Actinomycetes</taxon>
        <taxon>Streptosporangiales</taxon>
        <taxon>Thermomonosporaceae</taxon>
        <taxon>Actinoallomurus</taxon>
    </lineage>
</organism>
<dbReference type="RefSeq" id="WP_345364026.1">
    <property type="nucleotide sequence ID" value="NZ_BAABHJ010000030.1"/>
</dbReference>
<dbReference type="SUPFAM" id="SSF56349">
    <property type="entry name" value="DNA breaking-rejoining enzymes"/>
    <property type="match status" value="1"/>
</dbReference>
<sequence>MTRPATDEVHGDRPRCVRCGRLPGWLHRWPEGVVCSTCCNDALEVQGRCADCGAERMTPGIAAGGGRLCVDCAGIPGNFFCIRCGHEGLRQRDHVCRRCILTEMLRDVLDDGTGQVSSALLPLFDGLRQVGRPLGCQTWLRTEHVQRMLRSLARGRTPLTHEGLSMLGAPRTVAYLRDLLMKYGLLPVRDRHLLMFESWLVGHLAAVDDADQRTLLNQYATWDVLRKLRESAARGPLGPSRDSTARDKIRKATEFLRFLSDRGRTAAQCTQADLDAWHAEHRLARRHAQQFLRWCMRTGNMPRLTIPNISTRNPAPLDQHRRITLIRRAVTDEQIPAMDRVTAILLLLYAQPITKIVQLTLDDITSHDGQILLRLGDPPTPVPEPFAQILLAHTAARPNTKTATNPDSRWLFPGRRAGQPVHPSTIEQRLRDLGFTPGRARTSAIRHLVLQAPAPVVASMLGYNNESLTIIAAEAAGPWSRYAPGDH</sequence>
<name>A0ABP8TW64_9ACTN</name>
<keyword evidence="4" id="KW-1185">Reference proteome</keyword>
<gene>
    <name evidence="3" type="ORF">GCM10023195_69350</name>
</gene>
<evidence type="ECO:0000313" key="4">
    <source>
        <dbReference type="Proteomes" id="UP001500212"/>
    </source>
</evidence>
<evidence type="ECO:0000313" key="3">
    <source>
        <dbReference type="EMBL" id="GAA4615691.1"/>
    </source>
</evidence>
<keyword evidence="1" id="KW-0233">DNA recombination</keyword>
<dbReference type="Proteomes" id="UP001500212">
    <property type="component" value="Unassembled WGS sequence"/>
</dbReference>
<evidence type="ECO:0000256" key="1">
    <source>
        <dbReference type="ARBA" id="ARBA00023172"/>
    </source>
</evidence>
<reference evidence="4" key="1">
    <citation type="journal article" date="2019" name="Int. J. Syst. Evol. Microbiol.">
        <title>The Global Catalogue of Microorganisms (GCM) 10K type strain sequencing project: providing services to taxonomists for standard genome sequencing and annotation.</title>
        <authorList>
            <consortium name="The Broad Institute Genomics Platform"/>
            <consortium name="The Broad Institute Genome Sequencing Center for Infectious Disease"/>
            <person name="Wu L."/>
            <person name="Ma J."/>
        </authorList>
    </citation>
    <scope>NUCLEOTIDE SEQUENCE [LARGE SCALE GENOMIC DNA]</scope>
    <source>
        <strain evidence="4">JCM 17938</strain>
    </source>
</reference>
<dbReference type="InterPro" id="IPR011010">
    <property type="entry name" value="DNA_brk_join_enz"/>
</dbReference>
<feature type="region of interest" description="Disordered" evidence="2">
    <location>
        <begin position="399"/>
        <end position="423"/>
    </location>
</feature>
<proteinExistence type="predicted"/>
<comment type="caution">
    <text evidence="3">The sequence shown here is derived from an EMBL/GenBank/DDBJ whole genome shotgun (WGS) entry which is preliminary data.</text>
</comment>